<organism evidence="1 2">
    <name type="scientific">Rhizobium esperanzae</name>
    <dbReference type="NCBI Taxonomy" id="1967781"/>
    <lineage>
        <taxon>Bacteria</taxon>
        <taxon>Pseudomonadati</taxon>
        <taxon>Pseudomonadota</taxon>
        <taxon>Alphaproteobacteria</taxon>
        <taxon>Hyphomicrobiales</taxon>
        <taxon>Rhizobiaceae</taxon>
        <taxon>Rhizobium/Agrobacterium group</taxon>
        <taxon>Rhizobium</taxon>
    </lineage>
</organism>
<reference evidence="1 2" key="1">
    <citation type="submission" date="2017-03" db="EMBL/GenBank/DDBJ databases">
        <title>Genome of strain Rhizobium sp. CNPSo 668.</title>
        <authorList>
            <person name="Ribeiro R."/>
        </authorList>
    </citation>
    <scope>NUCLEOTIDE SEQUENCE [LARGE SCALE GENOMIC DNA]</scope>
    <source>
        <strain evidence="1 2">CNPSo 668</strain>
    </source>
</reference>
<gene>
    <name evidence="1" type="ORF">B5E41_30100</name>
</gene>
<accession>A0A246DKR0</accession>
<proteinExistence type="predicted"/>
<dbReference type="RefSeq" id="WP_088397225.1">
    <property type="nucleotide sequence ID" value="NZ_MXPU01000040.1"/>
</dbReference>
<evidence type="ECO:0000313" key="1">
    <source>
        <dbReference type="EMBL" id="OWO89695.1"/>
    </source>
</evidence>
<dbReference type="PROSITE" id="PS51257">
    <property type="entry name" value="PROKAR_LIPOPROTEIN"/>
    <property type="match status" value="1"/>
</dbReference>
<sequence length="136" mass="15093">MNRLILPALLALLSSCSESKDGSDLPDQPDRWVNSFKIQDDSKARYVEKSGVISSSVKPLTGLQSVSVGDNIEGVKIGAIRCSFFSKDESYSGEQFMWRGRWGCMAGRDKNEIENAVQQDGNKLYDYIHVSPVSLQ</sequence>
<name>A0A246DKR0_9HYPH</name>
<protein>
    <submittedName>
        <fullName evidence="1">Uncharacterized protein</fullName>
    </submittedName>
</protein>
<comment type="caution">
    <text evidence="1">The sequence shown here is derived from an EMBL/GenBank/DDBJ whole genome shotgun (WGS) entry which is preliminary data.</text>
</comment>
<dbReference type="AlphaFoldDB" id="A0A246DKR0"/>
<evidence type="ECO:0000313" key="2">
    <source>
        <dbReference type="Proteomes" id="UP000197269"/>
    </source>
</evidence>
<dbReference type="EMBL" id="MXPU01000040">
    <property type="protein sequence ID" value="OWO89695.1"/>
    <property type="molecule type" value="Genomic_DNA"/>
</dbReference>
<dbReference type="Proteomes" id="UP000197269">
    <property type="component" value="Unassembled WGS sequence"/>
</dbReference>